<dbReference type="InterPro" id="IPR020843">
    <property type="entry name" value="ER"/>
</dbReference>
<dbReference type="AlphaFoldDB" id="A0A401KZ04"/>
<dbReference type="STRING" id="105351.A0A401KZ04"/>
<evidence type="ECO:0000313" key="9">
    <source>
        <dbReference type="Proteomes" id="UP000286921"/>
    </source>
</evidence>
<dbReference type="Proteomes" id="UP000286921">
    <property type="component" value="Unassembled WGS sequence"/>
</dbReference>
<evidence type="ECO:0000256" key="5">
    <source>
        <dbReference type="ARBA" id="ARBA00023002"/>
    </source>
</evidence>
<evidence type="ECO:0000256" key="6">
    <source>
        <dbReference type="RuleBase" id="RU361277"/>
    </source>
</evidence>
<keyword evidence="9" id="KW-1185">Reference proteome</keyword>
<name>A0A401KZ04_ASPAW</name>
<organism evidence="8 9">
    <name type="scientific">Aspergillus awamori</name>
    <name type="common">Black koji mold</name>
    <dbReference type="NCBI Taxonomy" id="105351"/>
    <lineage>
        <taxon>Eukaryota</taxon>
        <taxon>Fungi</taxon>
        <taxon>Dikarya</taxon>
        <taxon>Ascomycota</taxon>
        <taxon>Pezizomycotina</taxon>
        <taxon>Eurotiomycetes</taxon>
        <taxon>Eurotiomycetidae</taxon>
        <taxon>Eurotiales</taxon>
        <taxon>Aspergillaceae</taxon>
        <taxon>Aspergillus</taxon>
    </lineage>
</organism>
<dbReference type="CDD" id="cd08286">
    <property type="entry name" value="FDH_like_ADH2"/>
    <property type="match status" value="1"/>
</dbReference>
<reference evidence="8 9" key="1">
    <citation type="submission" date="2016-09" db="EMBL/GenBank/DDBJ databases">
        <title>Aspergillus awamori IFM 58123T.</title>
        <authorList>
            <person name="Kusuya Y."/>
            <person name="Shimizu M."/>
            <person name="Takahashi H."/>
            <person name="Yaguchi T."/>
        </authorList>
    </citation>
    <scope>NUCLEOTIDE SEQUENCE [LARGE SCALE GENOMIC DNA]</scope>
    <source>
        <strain evidence="8 9">IFM 58123</strain>
    </source>
</reference>
<comment type="cofactor">
    <cofactor evidence="1 6">
        <name>Zn(2+)</name>
        <dbReference type="ChEBI" id="CHEBI:29105"/>
    </cofactor>
</comment>
<evidence type="ECO:0000256" key="3">
    <source>
        <dbReference type="ARBA" id="ARBA00022723"/>
    </source>
</evidence>
<dbReference type="Pfam" id="PF08240">
    <property type="entry name" value="ADH_N"/>
    <property type="match status" value="1"/>
</dbReference>
<dbReference type="GO" id="GO:0016491">
    <property type="term" value="F:oxidoreductase activity"/>
    <property type="evidence" value="ECO:0007669"/>
    <property type="project" value="UniProtKB-KW"/>
</dbReference>
<proteinExistence type="inferred from homology"/>
<evidence type="ECO:0000256" key="1">
    <source>
        <dbReference type="ARBA" id="ARBA00001947"/>
    </source>
</evidence>
<dbReference type="InterPro" id="IPR013149">
    <property type="entry name" value="ADH-like_C"/>
</dbReference>
<keyword evidence="5" id="KW-0560">Oxidoreductase</keyword>
<sequence length="519" mass="55907">MPYTLPVAIINDTEDVLTVIEKTCWYYANGGAWTEDADHKLTLTLGGSGTSGMLRIRASSGHTFSVVVGYHNYEFWCDAQVDLHDDDTAVKLHPEYYNGGRLSSQANPSIDRKSSAERTVKVLPFYPAHFLHYKFYCPPPTSIMKAVIYKAPNQISIEERPKPTLLHPTDAVIRILHTTICGTDLHILAGDVATAKPGRILGHEGVGIIDSLGVAVRNFSVGQKVLISCITSCGTCHYCRQRRMPSQCADGGWILGNTIDGTQAEFVRVPHAAFSLHALPAAIDESVAVTLSDTVPTAYECGILNGEITPGSSVAIIGTGPIGLMCLQMSRRMFRPSVAVVIGRGMKRIEIARAMDADHAFSVLDAGGVQKVVEDAVAVSVGGRGFDVVIEAVGNAESFEMAQGLVGPGGTIASLGVFGCSCELRLEKLWHRNICLRTRLIDAVSTLDLLQMVEGGHIDPSFLVTHRFAFDDMENAYEAFEKSSKHGSLKVVVSMPGTEFASCVINGPSVNGSLQVSRL</sequence>
<dbReference type="InterPro" id="IPR011032">
    <property type="entry name" value="GroES-like_sf"/>
</dbReference>
<dbReference type="Gene3D" id="3.40.50.720">
    <property type="entry name" value="NAD(P)-binding Rossmann-like Domain"/>
    <property type="match status" value="1"/>
</dbReference>
<dbReference type="PANTHER" id="PTHR42813:SF4">
    <property type="entry name" value="NADP-DEPENDENT ISOPROPANOL DEHYDROGENASE"/>
    <property type="match status" value="1"/>
</dbReference>
<dbReference type="SUPFAM" id="SSF50129">
    <property type="entry name" value="GroES-like"/>
    <property type="match status" value="1"/>
</dbReference>
<dbReference type="SMART" id="SM00829">
    <property type="entry name" value="PKS_ER"/>
    <property type="match status" value="1"/>
</dbReference>
<dbReference type="InterPro" id="IPR036291">
    <property type="entry name" value="NAD(P)-bd_dom_sf"/>
</dbReference>
<comment type="similarity">
    <text evidence="2 6">Belongs to the zinc-containing alcohol dehydrogenase family.</text>
</comment>
<dbReference type="InterPro" id="IPR002328">
    <property type="entry name" value="ADH_Zn_CS"/>
</dbReference>
<dbReference type="SUPFAM" id="SSF63724">
    <property type="entry name" value="Cytolysin/lectin"/>
    <property type="match status" value="1"/>
</dbReference>
<accession>A0A401KZ04</accession>
<dbReference type="Gene3D" id="2.60.270.20">
    <property type="entry name" value="Cytolysin/lectin"/>
    <property type="match status" value="1"/>
</dbReference>
<dbReference type="InterPro" id="IPR015926">
    <property type="entry name" value="Cytolysin/lectin"/>
</dbReference>
<dbReference type="PANTHER" id="PTHR42813">
    <property type="entry name" value="ZINC-TYPE ALCOHOL DEHYDROGENASE-LIKE"/>
    <property type="match status" value="1"/>
</dbReference>
<gene>
    <name evidence="8" type="ORF">AAWM_07369</name>
</gene>
<evidence type="ECO:0000256" key="2">
    <source>
        <dbReference type="ARBA" id="ARBA00008072"/>
    </source>
</evidence>
<dbReference type="PROSITE" id="PS00059">
    <property type="entry name" value="ADH_ZINC"/>
    <property type="match status" value="1"/>
</dbReference>
<dbReference type="Pfam" id="PF00107">
    <property type="entry name" value="ADH_zinc_N"/>
    <property type="match status" value="1"/>
</dbReference>
<dbReference type="InterPro" id="IPR009960">
    <property type="entry name" value="Fruit_body_lectin_fun"/>
</dbReference>
<feature type="domain" description="Enoyl reductase (ER)" evidence="7">
    <location>
        <begin position="150"/>
        <end position="493"/>
    </location>
</feature>
<dbReference type="SUPFAM" id="SSF51735">
    <property type="entry name" value="NAD(P)-binding Rossmann-fold domains"/>
    <property type="match status" value="1"/>
</dbReference>
<dbReference type="Gene3D" id="3.90.180.10">
    <property type="entry name" value="Medium-chain alcohol dehydrogenases, catalytic domain"/>
    <property type="match status" value="2"/>
</dbReference>
<protein>
    <submittedName>
        <fullName evidence="8">Alcohol dehydrogenase</fullName>
    </submittedName>
</protein>
<comment type="caution">
    <text evidence="8">The sequence shown here is derived from an EMBL/GenBank/DDBJ whole genome shotgun (WGS) entry which is preliminary data.</text>
</comment>
<dbReference type="GO" id="GO:0008270">
    <property type="term" value="F:zinc ion binding"/>
    <property type="evidence" value="ECO:0007669"/>
    <property type="project" value="InterPro"/>
</dbReference>
<dbReference type="Pfam" id="PF07367">
    <property type="entry name" value="FB_lectin"/>
    <property type="match status" value="1"/>
</dbReference>
<evidence type="ECO:0000256" key="4">
    <source>
        <dbReference type="ARBA" id="ARBA00022833"/>
    </source>
</evidence>
<dbReference type="InterPro" id="IPR013154">
    <property type="entry name" value="ADH-like_N"/>
</dbReference>
<keyword evidence="3 6" id="KW-0479">Metal-binding</keyword>
<evidence type="ECO:0000313" key="8">
    <source>
        <dbReference type="EMBL" id="GCB24484.1"/>
    </source>
</evidence>
<evidence type="ECO:0000259" key="7">
    <source>
        <dbReference type="SMART" id="SM00829"/>
    </source>
</evidence>
<dbReference type="EMBL" id="BDHI01000021">
    <property type="protein sequence ID" value="GCB24484.1"/>
    <property type="molecule type" value="Genomic_DNA"/>
</dbReference>
<keyword evidence="4 6" id="KW-0862">Zinc</keyword>